<protein>
    <recommendedName>
        <fullName evidence="2">DUF6677 domain-containing protein</fullName>
    </recommendedName>
</protein>
<proteinExistence type="predicted"/>
<gene>
    <name evidence="3" type="ORF">GsuE55_23400</name>
</gene>
<feature type="transmembrane region" description="Helical" evidence="1">
    <location>
        <begin position="28"/>
        <end position="57"/>
    </location>
</feature>
<evidence type="ECO:0000256" key="1">
    <source>
        <dbReference type="SAM" id="Phobius"/>
    </source>
</evidence>
<reference evidence="4" key="1">
    <citation type="journal article" date="2020" name="Microbiol. Resour. Announc.">
        <title>Complete Genome Sequence of Geobacillus sp. Strain E55-1, Isolated from Mine Geyser in Japan.</title>
        <authorList>
            <person name="Miyazaki K."/>
            <person name="Hase E."/>
            <person name="Tokito N."/>
        </authorList>
    </citation>
    <scope>NUCLEOTIDE SEQUENCE [LARGE SCALE GENOMIC DNA]</scope>
    <source>
        <strain evidence="4">E55-1</strain>
    </source>
</reference>
<dbReference type="Proteomes" id="UP000501421">
    <property type="component" value="Chromosome"/>
</dbReference>
<evidence type="ECO:0000259" key="2">
    <source>
        <dbReference type="Pfam" id="PF20382"/>
    </source>
</evidence>
<accession>A0A679FTC7</accession>
<keyword evidence="4" id="KW-1185">Reference proteome</keyword>
<dbReference type="AlphaFoldDB" id="A0A679FTC7"/>
<name>A0A679FTC7_9BACL</name>
<sequence length="73" mass="8153">MKKVWVSAILSFIFPGLGHLYLGRVLKGLFFVIVNIVSILFTGNILGILVFLLNWIFSILDSIKTTKVINSTV</sequence>
<evidence type="ECO:0000313" key="4">
    <source>
        <dbReference type="Proteomes" id="UP000501421"/>
    </source>
</evidence>
<dbReference type="InterPro" id="IPR046499">
    <property type="entry name" value="DUF6677"/>
</dbReference>
<dbReference type="EMBL" id="AP022557">
    <property type="protein sequence ID" value="BBW97507.1"/>
    <property type="molecule type" value="Genomic_DNA"/>
</dbReference>
<evidence type="ECO:0000313" key="3">
    <source>
        <dbReference type="EMBL" id="BBW97507.1"/>
    </source>
</evidence>
<keyword evidence="1" id="KW-0472">Membrane</keyword>
<feature type="domain" description="DUF6677" evidence="2">
    <location>
        <begin position="7"/>
        <end position="48"/>
    </location>
</feature>
<dbReference type="RefSeq" id="WP_081897170.1">
    <property type="nucleotide sequence ID" value="NZ_AP022557.1"/>
</dbReference>
<organism evidence="3 4">
    <name type="scientific">Geobacillus subterraneus</name>
    <dbReference type="NCBI Taxonomy" id="129338"/>
    <lineage>
        <taxon>Bacteria</taxon>
        <taxon>Bacillati</taxon>
        <taxon>Bacillota</taxon>
        <taxon>Bacilli</taxon>
        <taxon>Bacillales</taxon>
        <taxon>Anoxybacillaceae</taxon>
        <taxon>Geobacillus</taxon>
    </lineage>
</organism>
<keyword evidence="1" id="KW-0812">Transmembrane</keyword>
<keyword evidence="1" id="KW-1133">Transmembrane helix</keyword>
<dbReference type="Pfam" id="PF20382">
    <property type="entry name" value="DUF6677"/>
    <property type="match status" value="1"/>
</dbReference>